<dbReference type="Proteomes" id="UP000024404">
    <property type="component" value="Unassembled WGS sequence"/>
</dbReference>
<comment type="similarity">
    <text evidence="2 6">Belongs to the complex I LYR family. SDHAF3 subfamily.</text>
</comment>
<evidence type="ECO:0000313" key="7">
    <source>
        <dbReference type="EnsemblMetazoa" id="OVOC7287.1"/>
    </source>
</evidence>
<evidence type="ECO:0000256" key="5">
    <source>
        <dbReference type="ARBA" id="ARBA00023186"/>
    </source>
</evidence>
<keyword evidence="8" id="KW-1185">Reference proteome</keyword>
<keyword evidence="4 6" id="KW-0496">Mitochondrion</keyword>
<organism evidence="7 8">
    <name type="scientific">Onchocerca volvulus</name>
    <dbReference type="NCBI Taxonomy" id="6282"/>
    <lineage>
        <taxon>Eukaryota</taxon>
        <taxon>Metazoa</taxon>
        <taxon>Ecdysozoa</taxon>
        <taxon>Nematoda</taxon>
        <taxon>Chromadorea</taxon>
        <taxon>Rhabditida</taxon>
        <taxon>Spirurina</taxon>
        <taxon>Spiruromorpha</taxon>
        <taxon>Filarioidea</taxon>
        <taxon>Onchocercidae</taxon>
        <taxon>Onchocerca</taxon>
    </lineage>
</organism>
<proteinExistence type="inferred from homology"/>
<dbReference type="PANTHER" id="PTHR13137">
    <property type="entry name" value="DC11 ACN9 HOMOLOG"/>
    <property type="match status" value="1"/>
</dbReference>
<name>A0A8R1TY11_ONCVO</name>
<evidence type="ECO:0000256" key="1">
    <source>
        <dbReference type="ARBA" id="ARBA00004305"/>
    </source>
</evidence>
<dbReference type="PANTHER" id="PTHR13137:SF6">
    <property type="entry name" value="SUCCINATE DEHYDROGENASE ASSEMBLY FACTOR 3, MITOCHONDRIAL"/>
    <property type="match status" value="1"/>
</dbReference>
<dbReference type="GO" id="GO:0005758">
    <property type="term" value="C:mitochondrial intermembrane space"/>
    <property type="evidence" value="ECO:0007669"/>
    <property type="project" value="TreeGrafter"/>
</dbReference>
<reference evidence="8" key="1">
    <citation type="submission" date="2013-10" db="EMBL/GenBank/DDBJ databases">
        <title>Genome sequencing of Onchocerca volvulus.</title>
        <authorList>
            <person name="Cotton J."/>
            <person name="Tsai J."/>
            <person name="Stanley E."/>
            <person name="Tracey A."/>
            <person name="Holroyd N."/>
            <person name="Lustigman S."/>
            <person name="Berriman M."/>
        </authorList>
    </citation>
    <scope>NUCLEOTIDE SEQUENCE</scope>
</reference>
<keyword evidence="3" id="KW-0809">Transit peptide</keyword>
<comment type="function">
    <text evidence="6">Plays an essential role in the assembly of succinate dehydrogenase (SDH), an enzyme complex (also referred to as respiratory complex II) that is a component of both the tricarboxylic acid (TCA) cycle and the mitochondrial electron transport chain, and which couples the oxidation of succinate to fumarate with the reduction of ubiquinone (coenzyme Q) to ubiquinol. Promotes maturation of the iron-sulfur protein subunit of the SDH catalytic dimer, protecting it from the deleterious effects of oxidants. May act together with SDHAF1.</text>
</comment>
<dbReference type="InterPro" id="IPR008381">
    <property type="entry name" value="SDHAF3/Sdh7"/>
</dbReference>
<dbReference type="AlphaFoldDB" id="A0A8R1TY11"/>
<evidence type="ECO:0000313" key="8">
    <source>
        <dbReference type="Proteomes" id="UP000024404"/>
    </source>
</evidence>
<dbReference type="EnsemblMetazoa" id="OVOC7287.1">
    <property type="protein sequence ID" value="OVOC7287.1"/>
    <property type="gene ID" value="WBGene00244096"/>
</dbReference>
<protein>
    <recommendedName>
        <fullName evidence="6">Succinate dehydrogenase assembly factor 3</fullName>
        <shortName evidence="6">SDH assembly factor 3</shortName>
        <shortName evidence="6">SDHAF3</shortName>
    </recommendedName>
</protein>
<evidence type="ECO:0000256" key="3">
    <source>
        <dbReference type="ARBA" id="ARBA00022946"/>
    </source>
</evidence>
<evidence type="ECO:0000256" key="6">
    <source>
        <dbReference type="RuleBase" id="RU368039"/>
    </source>
</evidence>
<comment type="subcellular location">
    <subcellularLocation>
        <location evidence="1 6">Mitochondrion matrix</location>
    </subcellularLocation>
</comment>
<evidence type="ECO:0000256" key="4">
    <source>
        <dbReference type="ARBA" id="ARBA00023128"/>
    </source>
</evidence>
<dbReference type="GO" id="GO:0034553">
    <property type="term" value="P:mitochondrial respiratory chain complex II assembly"/>
    <property type="evidence" value="ECO:0007669"/>
    <property type="project" value="UniProtKB-UniRule"/>
</dbReference>
<dbReference type="GO" id="GO:0005759">
    <property type="term" value="C:mitochondrial matrix"/>
    <property type="evidence" value="ECO:0007669"/>
    <property type="project" value="UniProtKB-SubCell"/>
</dbReference>
<reference evidence="7" key="2">
    <citation type="submission" date="2022-06" db="UniProtKB">
        <authorList>
            <consortium name="EnsemblMetazoa"/>
        </authorList>
    </citation>
    <scope>IDENTIFICATION</scope>
</reference>
<dbReference type="GO" id="GO:0006105">
    <property type="term" value="P:succinate metabolic process"/>
    <property type="evidence" value="ECO:0007669"/>
    <property type="project" value="TreeGrafter"/>
</dbReference>
<keyword evidence="5 6" id="KW-0143">Chaperone</keyword>
<dbReference type="CDD" id="cd20270">
    <property type="entry name" value="Complex1_LYR_SDHAF3_LYRM10"/>
    <property type="match status" value="1"/>
</dbReference>
<sequence length="131" mass="15328">MSKLRDTTLKATKALADTDRFPLILYKRILRLHYGLPKEMRIIGDLYIKDEFRRHKNVSSEQALIFLKEWKEYCTVLSKQLSSRGIAKKILGVNLNSTLLDSLQDDQLWQLYKLKLEAEKHKNDNSSKSDC</sequence>
<comment type="subunit">
    <text evidence="6">Interacts with the iron-sulfur protein subunit within the SDH catalytic dimer.</text>
</comment>
<dbReference type="Pfam" id="PF13233">
    <property type="entry name" value="Complex1_LYR_2"/>
    <property type="match status" value="1"/>
</dbReference>
<dbReference type="EMBL" id="CMVM020000191">
    <property type="status" value="NOT_ANNOTATED_CDS"/>
    <property type="molecule type" value="Genomic_DNA"/>
</dbReference>
<accession>A0A8R1TY11</accession>
<dbReference type="OMA" id="WQQTNEN"/>
<evidence type="ECO:0000256" key="2">
    <source>
        <dbReference type="ARBA" id="ARBA00006020"/>
    </source>
</evidence>